<evidence type="ECO:0000313" key="2">
    <source>
        <dbReference type="EMBL" id="KAG5635468.1"/>
    </source>
</evidence>
<dbReference type="InterPro" id="IPR041457">
    <property type="entry name" value="CxC2_KDZ-assoc"/>
</dbReference>
<organism evidence="2 3">
    <name type="scientific">Sphagnurus paluster</name>
    <dbReference type="NCBI Taxonomy" id="117069"/>
    <lineage>
        <taxon>Eukaryota</taxon>
        <taxon>Fungi</taxon>
        <taxon>Dikarya</taxon>
        <taxon>Basidiomycota</taxon>
        <taxon>Agaricomycotina</taxon>
        <taxon>Agaricomycetes</taxon>
        <taxon>Agaricomycetidae</taxon>
        <taxon>Agaricales</taxon>
        <taxon>Tricholomatineae</taxon>
        <taxon>Lyophyllaceae</taxon>
        <taxon>Sphagnurus</taxon>
    </lineage>
</organism>
<gene>
    <name evidence="2" type="ORF">H0H81_011141</name>
</gene>
<dbReference type="Pfam" id="PF18758">
    <property type="entry name" value="KDZ"/>
    <property type="match status" value="1"/>
</dbReference>
<dbReference type="AlphaFoldDB" id="A0A9P7FNZ5"/>
<dbReference type="Proteomes" id="UP000717328">
    <property type="component" value="Unassembled WGS sequence"/>
</dbReference>
<accession>A0A9P7FNZ5</accession>
<proteinExistence type="predicted"/>
<dbReference type="EMBL" id="JABCKI010006084">
    <property type="protein sequence ID" value="KAG5635468.1"/>
    <property type="molecule type" value="Genomic_DNA"/>
</dbReference>
<dbReference type="Pfam" id="PF18803">
    <property type="entry name" value="CxC2"/>
    <property type="match status" value="1"/>
</dbReference>
<feature type="domain" description="CxC2-like cysteine cluster KDZ transposase-associated" evidence="1">
    <location>
        <begin position="2"/>
        <end position="48"/>
    </location>
</feature>
<dbReference type="InterPro" id="IPR040521">
    <property type="entry name" value="KDZ"/>
</dbReference>
<comment type="caution">
    <text evidence="2">The sequence shown here is derived from an EMBL/GenBank/DDBJ whole genome shotgun (WGS) entry which is preliminary data.</text>
</comment>
<evidence type="ECO:0000313" key="3">
    <source>
        <dbReference type="Proteomes" id="UP000717328"/>
    </source>
</evidence>
<sequence length="224" mass="25761">MGLFPATVRRPTTAFTFQVLKQFHLHHLESKESTYDFIGALRRLTDNVFAHQVSDPYPQFRLVMRVWRILMATVCTGQAHGIDDFITHRRPGNLLVFFPACPEPGLNMETEWNDTPDDLKHLNSKKMTADGNHHVNHFAKPKTSNPDDVSLFAGRVYFPEDTKYREDLKKVPETASEKSNCNYLNAINKQDRKKFKNMDITGIVNIQSPHVLVESSVDIQYSEK</sequence>
<reference evidence="2" key="2">
    <citation type="submission" date="2021-10" db="EMBL/GenBank/DDBJ databases">
        <title>Phylogenomics reveals ancestral predisposition of the termite-cultivated fungus Termitomyces towards a domesticated lifestyle.</title>
        <authorList>
            <person name="Auxier B."/>
            <person name="Grum-Grzhimaylo A."/>
            <person name="Cardenas M.E."/>
            <person name="Lodge J.D."/>
            <person name="Laessoe T."/>
            <person name="Pedersen O."/>
            <person name="Smith M.E."/>
            <person name="Kuyper T.W."/>
            <person name="Franco-Molano E.A."/>
            <person name="Baroni T.J."/>
            <person name="Aanen D.K."/>
        </authorList>
    </citation>
    <scope>NUCLEOTIDE SEQUENCE</scope>
    <source>
        <strain evidence="2">D49</strain>
    </source>
</reference>
<reference evidence="2" key="1">
    <citation type="submission" date="2021-02" db="EMBL/GenBank/DDBJ databases">
        <authorList>
            <person name="Nieuwenhuis M."/>
            <person name="Van De Peppel L.J.J."/>
        </authorList>
    </citation>
    <scope>NUCLEOTIDE SEQUENCE</scope>
    <source>
        <strain evidence="2">D49</strain>
    </source>
</reference>
<protein>
    <recommendedName>
        <fullName evidence="1">CxC2-like cysteine cluster KDZ transposase-associated domain-containing protein</fullName>
    </recommendedName>
</protein>
<evidence type="ECO:0000259" key="1">
    <source>
        <dbReference type="Pfam" id="PF18803"/>
    </source>
</evidence>
<name>A0A9P7FNZ5_9AGAR</name>
<dbReference type="OrthoDB" id="3149508at2759"/>
<keyword evidence="3" id="KW-1185">Reference proteome</keyword>